<evidence type="ECO:0000256" key="7">
    <source>
        <dbReference type="ARBA" id="ARBA00023125"/>
    </source>
</evidence>
<dbReference type="SUPFAM" id="SSF57667">
    <property type="entry name" value="beta-beta-alpha zinc fingers"/>
    <property type="match status" value="3"/>
</dbReference>
<organism evidence="14 15">
    <name type="scientific">Taxus chinensis</name>
    <name type="common">Chinese yew</name>
    <name type="synonym">Taxus wallichiana var. chinensis</name>
    <dbReference type="NCBI Taxonomy" id="29808"/>
    <lineage>
        <taxon>Eukaryota</taxon>
        <taxon>Viridiplantae</taxon>
        <taxon>Streptophyta</taxon>
        <taxon>Embryophyta</taxon>
        <taxon>Tracheophyta</taxon>
        <taxon>Spermatophyta</taxon>
        <taxon>Pinopsida</taxon>
        <taxon>Pinidae</taxon>
        <taxon>Conifers II</taxon>
        <taxon>Cupressales</taxon>
        <taxon>Taxaceae</taxon>
        <taxon>Taxus</taxon>
    </lineage>
</organism>
<keyword evidence="6" id="KW-0805">Transcription regulation</keyword>
<keyword evidence="15" id="KW-1185">Reference proteome</keyword>
<dbReference type="PANTHER" id="PTHR14003">
    <property type="entry name" value="TRANSCRIPTIONAL REPRESSOR PROTEIN YY"/>
    <property type="match status" value="1"/>
</dbReference>
<evidence type="ECO:0000256" key="9">
    <source>
        <dbReference type="ARBA" id="ARBA00023163"/>
    </source>
</evidence>
<dbReference type="GO" id="GO:0005667">
    <property type="term" value="C:transcription regulator complex"/>
    <property type="evidence" value="ECO:0007669"/>
    <property type="project" value="TreeGrafter"/>
</dbReference>
<evidence type="ECO:0000259" key="13">
    <source>
        <dbReference type="PROSITE" id="PS50157"/>
    </source>
</evidence>
<proteinExistence type="predicted"/>
<keyword evidence="5" id="KW-0862">Zinc</keyword>
<evidence type="ECO:0000256" key="8">
    <source>
        <dbReference type="ARBA" id="ARBA00023159"/>
    </source>
</evidence>
<accession>A0AA38GS82</accession>
<comment type="caution">
    <text evidence="14">The sequence shown here is derived from an EMBL/GenBank/DDBJ whole genome shotgun (WGS) entry which is preliminary data.</text>
</comment>
<keyword evidence="3" id="KW-0677">Repeat</keyword>
<sequence>VPQETVLNNGKCYFLKWVNEDTLKTLKEKHQEKEPEPEPATPRIFLCSYEGCGKTFTEGGALRKHSHVHGEKQHVCHYEGCGKKFLDSSKLKRHFLIHTGEKHFICPHEGCGKAFSLDFNLRAHMRTHSQENYHICPFEECGKRYAHEYKLKAHIKSTHEKNLAHAVKLTPPQAEREFVNPKLSTPAYGSVTSDRPFICPYEGCDKCYIHEYKLNLHLRREHAGYSFEENGKQGSESDDEMDHASDQEANVRNAGIITGSGRGKLRVTSKTLSATNLQRKISNVATVDLNMNTNARSFLKSKELGKGDPQEDSEETEENHADTDNEGWGHGTETDDDEDDDEETEDDID</sequence>
<dbReference type="Gene3D" id="3.30.160.60">
    <property type="entry name" value="Classic Zinc Finger"/>
    <property type="match status" value="5"/>
</dbReference>
<feature type="non-terminal residue" evidence="14">
    <location>
        <position position="1"/>
    </location>
</feature>
<dbReference type="FunFam" id="3.30.160.60:FF:000221">
    <property type="entry name" value="Zinc finger protein 410"/>
    <property type="match status" value="1"/>
</dbReference>
<dbReference type="OMA" id="VYLCTFE"/>
<evidence type="ECO:0000256" key="10">
    <source>
        <dbReference type="ARBA" id="ARBA00023242"/>
    </source>
</evidence>
<dbReference type="InterPro" id="IPR036236">
    <property type="entry name" value="Znf_C2H2_sf"/>
</dbReference>
<evidence type="ECO:0000256" key="2">
    <source>
        <dbReference type="ARBA" id="ARBA00022723"/>
    </source>
</evidence>
<evidence type="ECO:0000256" key="12">
    <source>
        <dbReference type="SAM" id="MobiDB-lite"/>
    </source>
</evidence>
<evidence type="ECO:0000256" key="5">
    <source>
        <dbReference type="ARBA" id="ARBA00022833"/>
    </source>
</evidence>
<dbReference type="PROSITE" id="PS00028">
    <property type="entry name" value="ZINC_FINGER_C2H2_1"/>
    <property type="match status" value="5"/>
</dbReference>
<dbReference type="InterPro" id="IPR013087">
    <property type="entry name" value="Znf_C2H2_type"/>
</dbReference>
<gene>
    <name evidence="14" type="ORF">KI387_005963</name>
</gene>
<name>A0AA38GS82_TAXCH</name>
<dbReference type="GO" id="GO:0000978">
    <property type="term" value="F:RNA polymerase II cis-regulatory region sequence-specific DNA binding"/>
    <property type="evidence" value="ECO:0007669"/>
    <property type="project" value="TreeGrafter"/>
</dbReference>
<feature type="domain" description="C2H2-type" evidence="13">
    <location>
        <begin position="197"/>
        <end position="227"/>
    </location>
</feature>
<evidence type="ECO:0000256" key="11">
    <source>
        <dbReference type="PROSITE-ProRule" id="PRU00042"/>
    </source>
</evidence>
<dbReference type="GO" id="GO:0008270">
    <property type="term" value="F:zinc ion binding"/>
    <property type="evidence" value="ECO:0007669"/>
    <property type="project" value="UniProtKB-KW"/>
</dbReference>
<feature type="compositionally biased region" description="Acidic residues" evidence="12">
    <location>
        <begin position="334"/>
        <end position="349"/>
    </location>
</feature>
<dbReference type="GO" id="GO:0000785">
    <property type="term" value="C:chromatin"/>
    <property type="evidence" value="ECO:0007669"/>
    <property type="project" value="TreeGrafter"/>
</dbReference>
<evidence type="ECO:0000313" key="15">
    <source>
        <dbReference type="Proteomes" id="UP000824469"/>
    </source>
</evidence>
<keyword evidence="9" id="KW-0804">Transcription</keyword>
<dbReference type="GO" id="GO:0031519">
    <property type="term" value="C:PcG protein complex"/>
    <property type="evidence" value="ECO:0007669"/>
    <property type="project" value="TreeGrafter"/>
</dbReference>
<dbReference type="FunFam" id="3.30.160.60:FF:000071">
    <property type="entry name" value="Putative zinc finger protein 143"/>
    <property type="match status" value="1"/>
</dbReference>
<dbReference type="GO" id="GO:0045893">
    <property type="term" value="P:positive regulation of DNA-templated transcription"/>
    <property type="evidence" value="ECO:0007669"/>
    <property type="project" value="UniProtKB-ARBA"/>
</dbReference>
<comment type="subcellular location">
    <subcellularLocation>
        <location evidence="1">Nucleus</location>
    </subcellularLocation>
</comment>
<keyword evidence="7" id="KW-0238">DNA-binding</keyword>
<reference evidence="14 15" key="1">
    <citation type="journal article" date="2021" name="Nat. Plants">
        <title>The Taxus genome provides insights into paclitaxel biosynthesis.</title>
        <authorList>
            <person name="Xiong X."/>
            <person name="Gou J."/>
            <person name="Liao Q."/>
            <person name="Li Y."/>
            <person name="Zhou Q."/>
            <person name="Bi G."/>
            <person name="Li C."/>
            <person name="Du R."/>
            <person name="Wang X."/>
            <person name="Sun T."/>
            <person name="Guo L."/>
            <person name="Liang H."/>
            <person name="Lu P."/>
            <person name="Wu Y."/>
            <person name="Zhang Z."/>
            <person name="Ro D.K."/>
            <person name="Shang Y."/>
            <person name="Huang S."/>
            <person name="Yan J."/>
        </authorList>
    </citation>
    <scope>NUCLEOTIDE SEQUENCE [LARGE SCALE GENOMIC DNA]</scope>
    <source>
        <strain evidence="14">Ta-2019</strain>
    </source>
</reference>
<dbReference type="PANTHER" id="PTHR14003:SF1">
    <property type="entry name" value="ZINC FINGER TRANSCRIPTION FACTOR YY1"/>
    <property type="match status" value="1"/>
</dbReference>
<keyword evidence="10" id="KW-0539">Nucleus</keyword>
<evidence type="ECO:0000256" key="6">
    <source>
        <dbReference type="ARBA" id="ARBA00023015"/>
    </source>
</evidence>
<evidence type="ECO:0000313" key="14">
    <source>
        <dbReference type="EMBL" id="KAH9325785.1"/>
    </source>
</evidence>
<keyword evidence="2" id="KW-0479">Metal-binding</keyword>
<dbReference type="AlphaFoldDB" id="A0AA38GS82"/>
<feature type="region of interest" description="Disordered" evidence="12">
    <location>
        <begin position="228"/>
        <end position="257"/>
    </location>
</feature>
<feature type="compositionally biased region" description="Basic and acidic residues" evidence="12">
    <location>
        <begin position="300"/>
        <end position="309"/>
    </location>
</feature>
<feature type="domain" description="C2H2-type" evidence="13">
    <location>
        <begin position="74"/>
        <end position="103"/>
    </location>
</feature>
<feature type="domain" description="C2H2-type" evidence="13">
    <location>
        <begin position="45"/>
        <end position="74"/>
    </location>
</feature>
<dbReference type="Proteomes" id="UP000824469">
    <property type="component" value="Unassembled WGS sequence"/>
</dbReference>
<dbReference type="SMART" id="SM00355">
    <property type="entry name" value="ZnF_C2H2"/>
    <property type="match status" value="5"/>
</dbReference>
<protein>
    <recommendedName>
        <fullName evidence="13">C2H2-type domain-containing protein</fullName>
    </recommendedName>
</protein>
<dbReference type="EMBL" id="JAHRHJ020000002">
    <property type="protein sequence ID" value="KAH9325785.1"/>
    <property type="molecule type" value="Genomic_DNA"/>
</dbReference>
<evidence type="ECO:0000256" key="4">
    <source>
        <dbReference type="ARBA" id="ARBA00022771"/>
    </source>
</evidence>
<dbReference type="PROSITE" id="PS50157">
    <property type="entry name" value="ZINC_FINGER_C2H2_2"/>
    <property type="match status" value="5"/>
</dbReference>
<evidence type="ECO:0000256" key="1">
    <source>
        <dbReference type="ARBA" id="ARBA00004123"/>
    </source>
</evidence>
<keyword evidence="8" id="KW-0010">Activator</keyword>
<feature type="region of interest" description="Disordered" evidence="12">
    <location>
        <begin position="298"/>
        <end position="349"/>
    </location>
</feature>
<evidence type="ECO:0000256" key="3">
    <source>
        <dbReference type="ARBA" id="ARBA00022737"/>
    </source>
</evidence>
<feature type="domain" description="C2H2-type" evidence="13">
    <location>
        <begin position="134"/>
        <end position="164"/>
    </location>
</feature>
<keyword evidence="4 11" id="KW-0863">Zinc-finger</keyword>
<dbReference type="GO" id="GO:0000981">
    <property type="term" value="F:DNA-binding transcription factor activity, RNA polymerase II-specific"/>
    <property type="evidence" value="ECO:0007669"/>
    <property type="project" value="TreeGrafter"/>
</dbReference>
<feature type="domain" description="C2H2-type" evidence="13">
    <location>
        <begin position="104"/>
        <end position="133"/>
    </location>
</feature>
<dbReference type="Pfam" id="PF00096">
    <property type="entry name" value="zf-C2H2"/>
    <property type="match status" value="3"/>
</dbReference>